<gene>
    <name evidence="2" type="ORF">GCM10011366_20530</name>
</gene>
<feature type="compositionally biased region" description="Basic and acidic residues" evidence="1">
    <location>
        <begin position="1"/>
        <end position="11"/>
    </location>
</feature>
<keyword evidence="3" id="KW-1185">Reference proteome</keyword>
<dbReference type="AlphaFoldDB" id="A0A917F5U3"/>
<dbReference type="Gene3D" id="3.30.300.20">
    <property type="match status" value="1"/>
</dbReference>
<proteinExistence type="predicted"/>
<dbReference type="Pfam" id="PF02566">
    <property type="entry name" value="OsmC"/>
    <property type="match status" value="1"/>
</dbReference>
<dbReference type="PANTHER" id="PTHR35368:SF1">
    <property type="entry name" value="HYDROPEROXIDE REDUCTASE"/>
    <property type="match status" value="1"/>
</dbReference>
<reference evidence="2" key="2">
    <citation type="submission" date="2020-09" db="EMBL/GenBank/DDBJ databases">
        <authorList>
            <person name="Sun Q."/>
            <person name="Zhou Y."/>
        </authorList>
    </citation>
    <scope>NUCLEOTIDE SEQUENCE</scope>
    <source>
        <strain evidence="2">CGMCC 1.12160</strain>
    </source>
</reference>
<organism evidence="2 3">
    <name type="scientific">Ornithinimicrobium tianjinense</name>
    <dbReference type="NCBI Taxonomy" id="1195761"/>
    <lineage>
        <taxon>Bacteria</taxon>
        <taxon>Bacillati</taxon>
        <taxon>Actinomycetota</taxon>
        <taxon>Actinomycetes</taxon>
        <taxon>Micrococcales</taxon>
        <taxon>Ornithinimicrobiaceae</taxon>
        <taxon>Ornithinimicrobium</taxon>
    </lineage>
</organism>
<reference evidence="2" key="1">
    <citation type="journal article" date="2014" name="Int. J. Syst. Evol. Microbiol.">
        <title>Complete genome sequence of Corynebacterium casei LMG S-19264T (=DSM 44701T), isolated from a smear-ripened cheese.</title>
        <authorList>
            <consortium name="US DOE Joint Genome Institute (JGI-PGF)"/>
            <person name="Walter F."/>
            <person name="Albersmeier A."/>
            <person name="Kalinowski J."/>
            <person name="Ruckert C."/>
        </authorList>
    </citation>
    <scope>NUCLEOTIDE SEQUENCE</scope>
    <source>
        <strain evidence="2">CGMCC 1.12160</strain>
    </source>
</reference>
<name>A0A917F5U3_9MICO</name>
<accession>A0A917F5U3</accession>
<dbReference type="InterPro" id="IPR052924">
    <property type="entry name" value="OsmC/Ohr_hydroprdx_reductase"/>
</dbReference>
<feature type="compositionally biased region" description="Low complexity" evidence="1">
    <location>
        <begin position="35"/>
        <end position="44"/>
    </location>
</feature>
<protein>
    <submittedName>
        <fullName evidence="2">Peroxiredoxin</fullName>
    </submittedName>
</protein>
<dbReference type="Proteomes" id="UP000605670">
    <property type="component" value="Unassembled WGS sequence"/>
</dbReference>
<evidence type="ECO:0000313" key="2">
    <source>
        <dbReference type="EMBL" id="GGF52624.1"/>
    </source>
</evidence>
<dbReference type="PANTHER" id="PTHR35368">
    <property type="entry name" value="HYDROPEROXIDE REDUCTASE"/>
    <property type="match status" value="1"/>
</dbReference>
<dbReference type="InterPro" id="IPR036102">
    <property type="entry name" value="OsmC/Ohrsf"/>
</dbReference>
<dbReference type="InterPro" id="IPR015946">
    <property type="entry name" value="KH_dom-like_a/b"/>
</dbReference>
<evidence type="ECO:0000256" key="1">
    <source>
        <dbReference type="SAM" id="MobiDB-lite"/>
    </source>
</evidence>
<dbReference type="SUPFAM" id="SSF82784">
    <property type="entry name" value="OsmC-like"/>
    <property type="match status" value="1"/>
</dbReference>
<sequence length="186" mass="19228">MPRECDDHRVSQPESPAAALRARQRPLKDRYQQDPASALTPSTATARVDQAALTATVATSAGDVVAGLHPATGGDGTQACSGDILLQALVACAGVTLSSVATAMGIELRLATVTANGTWDARGTLGVDRDAPVGLTGVDLVFDLDTDAAPDKVDRLLELTERYCVVARTLAEPPALTVRRSTPAAP</sequence>
<dbReference type="EMBL" id="BMEM01000003">
    <property type="protein sequence ID" value="GGF52624.1"/>
    <property type="molecule type" value="Genomic_DNA"/>
</dbReference>
<evidence type="ECO:0000313" key="3">
    <source>
        <dbReference type="Proteomes" id="UP000605670"/>
    </source>
</evidence>
<comment type="caution">
    <text evidence="2">The sequence shown here is derived from an EMBL/GenBank/DDBJ whole genome shotgun (WGS) entry which is preliminary data.</text>
</comment>
<feature type="region of interest" description="Disordered" evidence="1">
    <location>
        <begin position="1"/>
        <end position="44"/>
    </location>
</feature>
<dbReference type="InterPro" id="IPR003718">
    <property type="entry name" value="OsmC/Ohr_fam"/>
</dbReference>